<evidence type="ECO:0000313" key="2">
    <source>
        <dbReference type="EMBL" id="MBI6871419.1"/>
    </source>
</evidence>
<dbReference type="PANTHER" id="PTHR42924:SF3">
    <property type="entry name" value="POLYMERASE_HISTIDINOL PHOSPHATASE N-TERMINAL DOMAIN-CONTAINING PROTEIN"/>
    <property type="match status" value="1"/>
</dbReference>
<dbReference type="GO" id="GO:0004534">
    <property type="term" value="F:5'-3' RNA exonuclease activity"/>
    <property type="evidence" value="ECO:0007669"/>
    <property type="project" value="TreeGrafter"/>
</dbReference>
<dbReference type="SUPFAM" id="SSF89550">
    <property type="entry name" value="PHP domain-like"/>
    <property type="match status" value="1"/>
</dbReference>
<dbReference type="RefSeq" id="WP_211140874.1">
    <property type="nucleotide sequence ID" value="NZ_JAEEGB010000003.1"/>
</dbReference>
<dbReference type="SMART" id="SM00481">
    <property type="entry name" value="POLIIIAc"/>
    <property type="match status" value="1"/>
</dbReference>
<dbReference type="GO" id="GO:0035312">
    <property type="term" value="F:5'-3' DNA exonuclease activity"/>
    <property type="evidence" value="ECO:0007669"/>
    <property type="project" value="TreeGrafter"/>
</dbReference>
<protein>
    <submittedName>
        <fullName evidence="2">PHP domain-containing protein</fullName>
    </submittedName>
</protein>
<evidence type="ECO:0000313" key="3">
    <source>
        <dbReference type="Proteomes" id="UP000622687"/>
    </source>
</evidence>
<dbReference type="PANTHER" id="PTHR42924">
    <property type="entry name" value="EXONUCLEASE"/>
    <property type="match status" value="1"/>
</dbReference>
<keyword evidence="3" id="KW-1185">Reference proteome</keyword>
<evidence type="ECO:0000259" key="1">
    <source>
        <dbReference type="SMART" id="SM00481"/>
    </source>
</evidence>
<dbReference type="EMBL" id="JAEEGB010000003">
    <property type="protein sequence ID" value="MBI6871419.1"/>
    <property type="molecule type" value="Genomic_DNA"/>
</dbReference>
<dbReference type="CDD" id="cd07438">
    <property type="entry name" value="PHP_HisPPase_AMP"/>
    <property type="match status" value="1"/>
</dbReference>
<comment type="caution">
    <text evidence="2">The sequence shown here is derived from an EMBL/GenBank/DDBJ whole genome shotgun (WGS) entry which is preliminary data.</text>
</comment>
<name>A0A934HU22_9CLOT</name>
<feature type="domain" description="Polymerase/histidinol phosphatase N-terminal" evidence="1">
    <location>
        <begin position="5"/>
        <end position="70"/>
    </location>
</feature>
<dbReference type="Pfam" id="PF02811">
    <property type="entry name" value="PHP"/>
    <property type="match status" value="1"/>
</dbReference>
<dbReference type="InterPro" id="IPR016195">
    <property type="entry name" value="Pol/histidinol_Pase-like"/>
</dbReference>
<dbReference type="AlphaFoldDB" id="A0A934HU22"/>
<dbReference type="InterPro" id="IPR003141">
    <property type="entry name" value="Pol/His_phosphatase_N"/>
</dbReference>
<dbReference type="Gene3D" id="1.10.150.650">
    <property type="match status" value="1"/>
</dbReference>
<organism evidence="2 3">
    <name type="scientific">Clostridium aciditolerans</name>
    <dbReference type="NCBI Taxonomy" id="339861"/>
    <lineage>
        <taxon>Bacteria</taxon>
        <taxon>Bacillati</taxon>
        <taxon>Bacillota</taxon>
        <taxon>Clostridia</taxon>
        <taxon>Eubacteriales</taxon>
        <taxon>Clostridiaceae</taxon>
        <taxon>Clostridium</taxon>
    </lineage>
</organism>
<dbReference type="InterPro" id="IPR004013">
    <property type="entry name" value="PHP_dom"/>
</dbReference>
<sequence length="279" mass="31500">MYKKGDFHLHTKNSDGKLSPIELVNLAKEEGVDIIAITDHDTIAGVEEAVQYGESVGIKVIPGVELSTLYNGKNVHILAYFSDVSKINDNFKDFLKEMNDYRIFRAKKIVENLKDIFNIKLDYEKILEDAHGIVARPHIAKAILEEGYDYSWDDIFENFIGDDSPAYIPNKKLSTEEGIKLLQSMNALIVLAHPVLIKKINLEDLLELPFHGIEAIYSINTKEDSERLLNYANKYNKIVTAGSDFHGIVDNDSKHASTVGEVFLDEKGIEIFLEKLNSI</sequence>
<gene>
    <name evidence="2" type="ORF">I6U51_01700</name>
</gene>
<reference evidence="2" key="1">
    <citation type="submission" date="2020-12" db="EMBL/GenBank/DDBJ databases">
        <title>Clostridium thailandense sp. nov., a novel acetogenic bacterium isolated from peat land soil in Thailand.</title>
        <authorList>
            <person name="Chaikitkaew S."/>
            <person name="Birkeland N.K."/>
        </authorList>
    </citation>
    <scope>NUCLEOTIDE SEQUENCE</scope>
    <source>
        <strain evidence="2">DSM 17425</strain>
    </source>
</reference>
<accession>A0A934HU22</accession>
<proteinExistence type="predicted"/>
<dbReference type="InterPro" id="IPR052018">
    <property type="entry name" value="PHP_domain"/>
</dbReference>
<dbReference type="Gene3D" id="3.20.20.140">
    <property type="entry name" value="Metal-dependent hydrolases"/>
    <property type="match status" value="1"/>
</dbReference>
<dbReference type="Proteomes" id="UP000622687">
    <property type="component" value="Unassembled WGS sequence"/>
</dbReference>